<dbReference type="PROSITE" id="PS51318">
    <property type="entry name" value="TAT"/>
    <property type="match status" value="1"/>
</dbReference>
<dbReference type="AlphaFoldDB" id="A0A2W4ZCQ9"/>
<evidence type="ECO:0000313" key="1">
    <source>
        <dbReference type="EMBL" id="PZO77709.1"/>
    </source>
</evidence>
<accession>A0A2W4ZCQ9</accession>
<organism evidence="1 2">
    <name type="scientific">Sphingomonas hengshuiensis</name>
    <dbReference type="NCBI Taxonomy" id="1609977"/>
    <lineage>
        <taxon>Bacteria</taxon>
        <taxon>Pseudomonadati</taxon>
        <taxon>Pseudomonadota</taxon>
        <taxon>Alphaproteobacteria</taxon>
        <taxon>Sphingomonadales</taxon>
        <taxon>Sphingomonadaceae</taxon>
        <taxon>Sphingomonas</taxon>
    </lineage>
</organism>
<protein>
    <submittedName>
        <fullName evidence="1">Uncharacterized protein</fullName>
    </submittedName>
</protein>
<gene>
    <name evidence="1" type="ORF">DI632_08415</name>
</gene>
<reference evidence="1 2" key="1">
    <citation type="submission" date="2017-08" db="EMBL/GenBank/DDBJ databases">
        <title>Infants hospitalized years apart are colonized by the same room-sourced microbial strains.</title>
        <authorList>
            <person name="Brooks B."/>
            <person name="Olm M.R."/>
            <person name="Firek B.A."/>
            <person name="Baker R."/>
            <person name="Thomas B.C."/>
            <person name="Morowitz M.J."/>
            <person name="Banfield J.F."/>
        </authorList>
    </citation>
    <scope>NUCLEOTIDE SEQUENCE [LARGE SCALE GENOMIC DNA]</scope>
    <source>
        <strain evidence="1">S2_018_000_R3_110</strain>
    </source>
</reference>
<dbReference type="EMBL" id="QFNF01000017">
    <property type="protein sequence ID" value="PZO77709.1"/>
    <property type="molecule type" value="Genomic_DNA"/>
</dbReference>
<evidence type="ECO:0000313" key="2">
    <source>
        <dbReference type="Proteomes" id="UP000248614"/>
    </source>
</evidence>
<dbReference type="Proteomes" id="UP000248614">
    <property type="component" value="Unassembled WGS sequence"/>
</dbReference>
<proteinExistence type="predicted"/>
<name>A0A2W4ZCQ9_9SPHN</name>
<dbReference type="InterPro" id="IPR006311">
    <property type="entry name" value="TAT_signal"/>
</dbReference>
<comment type="caution">
    <text evidence="1">The sequence shown here is derived from an EMBL/GenBank/DDBJ whole genome shotgun (WGS) entry which is preliminary data.</text>
</comment>
<sequence length="131" mass="13524">MTDVPTPPSDGTLARRTLLIGGAGAVAVVSIRPALAQTQASIMTCEIPIPDRARAGQMIAADGQAVPPGTPGAFPGANRPFTGEQVRAAMNGRNLPGADGDTTRAYLKYVQRLQNGTSGFTCFASLQMPRG</sequence>